<feature type="domain" description="Protein kinase" evidence="1">
    <location>
        <begin position="8"/>
        <end position="281"/>
    </location>
</feature>
<dbReference type="InterPro" id="IPR000719">
    <property type="entry name" value="Prot_kinase_dom"/>
</dbReference>
<proteinExistence type="predicted"/>
<comment type="caution">
    <text evidence="2">The sequence shown here is derived from an EMBL/GenBank/DDBJ whole genome shotgun (WGS) entry which is preliminary data.</text>
</comment>
<evidence type="ECO:0000259" key="1">
    <source>
        <dbReference type="PROSITE" id="PS50011"/>
    </source>
</evidence>
<dbReference type="InterPro" id="IPR050235">
    <property type="entry name" value="CK1_Ser-Thr_kinase"/>
</dbReference>
<protein>
    <submittedName>
        <fullName evidence="2">Casein kinase (Serine/threonine/tyrosine protein kinase)</fullName>
    </submittedName>
</protein>
<dbReference type="AlphaFoldDB" id="A0A0R0LT91"/>
<dbReference type="EMBL" id="LGUB01000769">
    <property type="protein sequence ID" value="KRH92658.1"/>
    <property type="molecule type" value="Genomic_DNA"/>
</dbReference>
<dbReference type="CDD" id="cd14016">
    <property type="entry name" value="STKc_CK1"/>
    <property type="match status" value="1"/>
</dbReference>
<dbReference type="VEuPathDB" id="MicrosporidiaDB:M153_3731000941"/>
<dbReference type="GO" id="GO:0004672">
    <property type="term" value="F:protein kinase activity"/>
    <property type="evidence" value="ECO:0007669"/>
    <property type="project" value="InterPro"/>
</dbReference>
<sequence>MEKVNVDLNLGELLGTGTFGEVYSFYDNDSKTEKALKIEKKDCDLLRNEYKIYRYLNKIQNDFIPNASYFGHFYFKGNMCNVMIMDFLGPSLQKLHIKQNKMFSEKTVMKLAINMIKSVEYLHSRHFVHRDIKPDNFAFGRNENSKKLYLIDLGLAKKYRSSTTYLHIPEKSGKSLIGTARYASINVHNGEEQSRRDDLESLGYCLLFFVLGKLPWQGLRATTKEEKHSLIKRVKQQTSLKLLCEGLHRCFYDYMKYVRELEFKHLPDYAYLIELFDNALYELSDSINSPFEWESDYE</sequence>
<organism evidence="2 3">
    <name type="scientific">Pseudoloma neurophilia</name>
    <dbReference type="NCBI Taxonomy" id="146866"/>
    <lineage>
        <taxon>Eukaryota</taxon>
        <taxon>Fungi</taxon>
        <taxon>Fungi incertae sedis</taxon>
        <taxon>Microsporidia</taxon>
        <taxon>Pseudoloma</taxon>
    </lineage>
</organism>
<dbReference type="Gene3D" id="1.10.510.10">
    <property type="entry name" value="Transferase(Phosphotransferase) domain 1"/>
    <property type="match status" value="1"/>
</dbReference>
<dbReference type="Proteomes" id="UP000051530">
    <property type="component" value="Unassembled WGS sequence"/>
</dbReference>
<dbReference type="PANTHER" id="PTHR11909">
    <property type="entry name" value="CASEIN KINASE-RELATED"/>
    <property type="match status" value="1"/>
</dbReference>
<gene>
    <name evidence="2" type="ORF">M153_3731000941</name>
</gene>
<evidence type="ECO:0000313" key="2">
    <source>
        <dbReference type="EMBL" id="KRH92658.1"/>
    </source>
</evidence>
<keyword evidence="2" id="KW-0808">Transferase</keyword>
<evidence type="ECO:0000313" key="3">
    <source>
        <dbReference type="Proteomes" id="UP000051530"/>
    </source>
</evidence>
<keyword evidence="2" id="KW-0418">Kinase</keyword>
<dbReference type="SMART" id="SM00220">
    <property type="entry name" value="S_TKc"/>
    <property type="match status" value="1"/>
</dbReference>
<dbReference type="Pfam" id="PF00069">
    <property type="entry name" value="Pkinase"/>
    <property type="match status" value="1"/>
</dbReference>
<dbReference type="SUPFAM" id="SSF56112">
    <property type="entry name" value="Protein kinase-like (PK-like)"/>
    <property type="match status" value="1"/>
</dbReference>
<keyword evidence="3" id="KW-1185">Reference proteome</keyword>
<reference evidence="2 3" key="1">
    <citation type="submission" date="2015-07" db="EMBL/GenBank/DDBJ databases">
        <title>The genome of Pseudoloma neurophilia, a relevant intracellular parasite of the zebrafish.</title>
        <authorList>
            <person name="Ndikumana S."/>
            <person name="Pelin A."/>
            <person name="Sanders J."/>
            <person name="Corradi N."/>
        </authorList>
    </citation>
    <scope>NUCLEOTIDE SEQUENCE [LARGE SCALE GENOMIC DNA]</scope>
    <source>
        <strain evidence="2 3">MK1</strain>
    </source>
</reference>
<dbReference type="OrthoDB" id="5800476at2759"/>
<name>A0A0R0LT91_9MICR</name>
<dbReference type="GO" id="GO:0005524">
    <property type="term" value="F:ATP binding"/>
    <property type="evidence" value="ECO:0007669"/>
    <property type="project" value="InterPro"/>
</dbReference>
<dbReference type="InterPro" id="IPR011009">
    <property type="entry name" value="Kinase-like_dom_sf"/>
</dbReference>
<accession>A0A0R0LT91</accession>
<dbReference type="PROSITE" id="PS50011">
    <property type="entry name" value="PROTEIN_KINASE_DOM"/>
    <property type="match status" value="1"/>
</dbReference>